<evidence type="ECO:0000256" key="3">
    <source>
        <dbReference type="ARBA" id="ARBA00022576"/>
    </source>
</evidence>
<dbReference type="GO" id="GO:0006520">
    <property type="term" value="P:amino acid metabolic process"/>
    <property type="evidence" value="ECO:0007669"/>
    <property type="project" value="InterPro"/>
</dbReference>
<dbReference type="AlphaFoldDB" id="A0A6J5Z5I2"/>
<dbReference type="PROSITE" id="PS00105">
    <property type="entry name" value="AA_TRANSFER_CLASS_1"/>
    <property type="match status" value="1"/>
</dbReference>
<dbReference type="Gene3D" id="3.90.1150.10">
    <property type="entry name" value="Aspartate Aminotransferase, domain 1"/>
    <property type="match status" value="1"/>
</dbReference>
<comment type="cofactor">
    <cofactor evidence="1">
        <name>pyridoxal 5'-phosphate</name>
        <dbReference type="ChEBI" id="CHEBI:597326"/>
    </cofactor>
</comment>
<comment type="similarity">
    <text evidence="2">Belongs to the class-I pyridoxal-phosphate-dependent aminotransferase family.</text>
</comment>
<evidence type="ECO:0000313" key="8">
    <source>
        <dbReference type="EMBL" id="CAB4587009.1"/>
    </source>
</evidence>
<dbReference type="PANTHER" id="PTHR46383">
    <property type="entry name" value="ASPARTATE AMINOTRANSFERASE"/>
    <property type="match status" value="1"/>
</dbReference>
<dbReference type="Pfam" id="PF00155">
    <property type="entry name" value="Aminotran_1_2"/>
    <property type="match status" value="1"/>
</dbReference>
<evidence type="ECO:0000256" key="5">
    <source>
        <dbReference type="ARBA" id="ARBA00022898"/>
    </source>
</evidence>
<reference evidence="7" key="1">
    <citation type="submission" date="2020-05" db="EMBL/GenBank/DDBJ databases">
        <authorList>
            <person name="Chiriac C."/>
            <person name="Salcher M."/>
            <person name="Ghai R."/>
            <person name="Kavagutti S V."/>
        </authorList>
    </citation>
    <scope>NUCLEOTIDE SEQUENCE</scope>
</reference>
<protein>
    <submittedName>
        <fullName evidence="7">Unannotated protein</fullName>
    </submittedName>
</protein>
<dbReference type="InterPro" id="IPR015422">
    <property type="entry name" value="PyrdxlP-dep_Trfase_small"/>
</dbReference>
<dbReference type="PANTHER" id="PTHR46383:SF1">
    <property type="entry name" value="ASPARTATE AMINOTRANSFERASE"/>
    <property type="match status" value="1"/>
</dbReference>
<dbReference type="Gene3D" id="3.40.640.10">
    <property type="entry name" value="Type I PLP-dependent aspartate aminotransferase-like (Major domain)"/>
    <property type="match status" value="1"/>
</dbReference>
<dbReference type="InterPro" id="IPR050596">
    <property type="entry name" value="AspAT/PAT-like"/>
</dbReference>
<keyword evidence="4" id="KW-0808">Transferase</keyword>
<dbReference type="GO" id="GO:0030170">
    <property type="term" value="F:pyridoxal phosphate binding"/>
    <property type="evidence" value="ECO:0007669"/>
    <property type="project" value="InterPro"/>
</dbReference>
<dbReference type="InterPro" id="IPR004839">
    <property type="entry name" value="Aminotransferase_I/II_large"/>
</dbReference>
<dbReference type="InterPro" id="IPR015424">
    <property type="entry name" value="PyrdxlP-dep_Trfase"/>
</dbReference>
<evidence type="ECO:0000256" key="2">
    <source>
        <dbReference type="ARBA" id="ARBA00007441"/>
    </source>
</evidence>
<dbReference type="FunFam" id="3.40.640.10:FF:000033">
    <property type="entry name" value="Aspartate aminotransferase"/>
    <property type="match status" value="1"/>
</dbReference>
<evidence type="ECO:0000313" key="7">
    <source>
        <dbReference type="EMBL" id="CAB4336382.1"/>
    </source>
</evidence>
<dbReference type="InterPro" id="IPR015421">
    <property type="entry name" value="PyrdxlP-dep_Trfase_major"/>
</dbReference>
<keyword evidence="5" id="KW-0663">Pyridoxal phosphate</keyword>
<organism evidence="7">
    <name type="scientific">freshwater metagenome</name>
    <dbReference type="NCBI Taxonomy" id="449393"/>
    <lineage>
        <taxon>unclassified sequences</taxon>
        <taxon>metagenomes</taxon>
        <taxon>ecological metagenomes</taxon>
    </lineage>
</organism>
<accession>A0A6J5Z5I2</accession>
<keyword evidence="3" id="KW-0032">Aminotransferase</keyword>
<proteinExistence type="inferred from homology"/>
<evidence type="ECO:0000256" key="4">
    <source>
        <dbReference type="ARBA" id="ARBA00022679"/>
    </source>
</evidence>
<dbReference type="InterPro" id="IPR004838">
    <property type="entry name" value="NHTrfase_class1_PyrdxlP-BS"/>
</dbReference>
<sequence length="410" mass="43987">MADCPPMGASEKSRVSKRIAAIAESATLAVDSKAKALKAAGKPVIGFGAGEPDFPTPEYIVNAAIEAAKNPANHRYTPTPGLPDLREAIVNKTKRDSNYEITVDQVLVTNGGKQSVYQSFASILDPGDEVILPSPFWTTYPECIKLAGGVSVEVFADESQNYLVSVAQLEKALTPKTKVLLFCSPSNPTGSVYSPEQVKEIGQWALKNNLWVVTDEIYEHLLYDGATAPSICVAVPELADRTIIINGVAKTYAMTGWRVGWMIGPKDVIKAATNLQSHLSSNVSNVSQRAAIAALNGDLSAVHKMGEAFDRRRKLIVKLLNEIPGVTCPTPTGAFYVYPSVKALLGKEIRGKRPKTSAELATLILEEAEVAAVPGEAFGPSGYLRFSYALGDEDIIEGIARVKKLLSEAI</sequence>
<dbReference type="CDD" id="cd00609">
    <property type="entry name" value="AAT_like"/>
    <property type="match status" value="1"/>
</dbReference>
<gene>
    <name evidence="8" type="ORF">UFOPK1776_00387</name>
    <name evidence="7" type="ORF">UFOPK4028_00570</name>
</gene>
<evidence type="ECO:0000256" key="1">
    <source>
        <dbReference type="ARBA" id="ARBA00001933"/>
    </source>
</evidence>
<evidence type="ECO:0000259" key="6">
    <source>
        <dbReference type="Pfam" id="PF00155"/>
    </source>
</evidence>
<dbReference type="EMBL" id="CAESAC010000069">
    <property type="protein sequence ID" value="CAB4336382.1"/>
    <property type="molecule type" value="Genomic_DNA"/>
</dbReference>
<feature type="domain" description="Aminotransferase class I/classII large" evidence="6">
    <location>
        <begin position="43"/>
        <end position="397"/>
    </location>
</feature>
<dbReference type="GO" id="GO:0008483">
    <property type="term" value="F:transaminase activity"/>
    <property type="evidence" value="ECO:0007669"/>
    <property type="project" value="UniProtKB-KW"/>
</dbReference>
<dbReference type="SUPFAM" id="SSF53383">
    <property type="entry name" value="PLP-dependent transferases"/>
    <property type="match status" value="1"/>
</dbReference>
<name>A0A6J5Z5I2_9ZZZZ</name>
<dbReference type="EMBL" id="CAEZUC010000039">
    <property type="protein sequence ID" value="CAB4587009.1"/>
    <property type="molecule type" value="Genomic_DNA"/>
</dbReference>